<dbReference type="PANTHER" id="PTHR43179">
    <property type="entry name" value="RHAMNOSYLTRANSFERASE WBBL"/>
    <property type="match status" value="1"/>
</dbReference>
<dbReference type="RefSeq" id="WP_245900690.1">
    <property type="nucleotide sequence ID" value="NZ_PVNH01000005.1"/>
</dbReference>
<evidence type="ECO:0000259" key="5">
    <source>
        <dbReference type="Pfam" id="PF17994"/>
    </source>
</evidence>
<evidence type="ECO:0000256" key="2">
    <source>
        <dbReference type="ARBA" id="ARBA00006739"/>
    </source>
</evidence>
<comment type="pathway">
    <text evidence="1">Cell wall biogenesis; cell wall polysaccharide biosynthesis.</text>
</comment>
<dbReference type="Proteomes" id="UP000238362">
    <property type="component" value="Unassembled WGS sequence"/>
</dbReference>
<keyword evidence="3" id="KW-0328">Glycosyltransferase</keyword>
<dbReference type="InterPro" id="IPR029044">
    <property type="entry name" value="Nucleotide-diphossugar_trans"/>
</dbReference>
<keyword evidence="4 7" id="KW-0808">Transferase</keyword>
<comment type="similarity">
    <text evidence="2">Belongs to the glycosyltransferase 2 family.</text>
</comment>
<proteinExistence type="inferred from homology"/>
<dbReference type="GO" id="GO:0016757">
    <property type="term" value="F:glycosyltransferase activity"/>
    <property type="evidence" value="ECO:0007669"/>
    <property type="project" value="UniProtKB-KW"/>
</dbReference>
<gene>
    <name evidence="7" type="ORF">B0I33_105503</name>
</gene>
<protein>
    <submittedName>
        <fullName evidence="7">Galactofuranosylgalactofuranosylrhamnosyl-N-acetylglucosaminyl-diphospho-decaprenol beta-1,5/1,6-galactofuranosyltransferase</fullName>
    </submittedName>
</protein>
<dbReference type="PANTHER" id="PTHR43179:SF12">
    <property type="entry name" value="GALACTOFURANOSYLTRANSFERASE GLFT2"/>
    <property type="match status" value="1"/>
</dbReference>
<dbReference type="SUPFAM" id="SSF53448">
    <property type="entry name" value="Nucleotide-diphospho-sugar transferases"/>
    <property type="match status" value="1"/>
</dbReference>
<sequence>MAEQAVEAKARAANAAAGAVEDSKVQDSTQADIAGGRTETVGTQVLQRVILPRDSDPLDVRPLYIDEPKNVHTHVASRRSVVIPKSTRVSFASYFNAFPASYWKRWSVLDEVVLRMYVRGEGRVDLYRSRVNGDIIHLQGQPVHSPDEWATVELRVSLAPFGDGGWIWFDAFTDSGELEISEAAWMTDHTLPQKKMSVGITTFNRPADCVSALIALGEDPAVLDSIGTVFVADQGNKKISEHPRYAEAVAALGDRLQVIEQGNLGGSGGFTRAMLESLERTDSDQILLMDDDIVLEPDTVLRLSRFGAAAAQPVIVGGQMLNLQARARLHSMGEAVDMTAFRWGPAPGAKGGHDFAVKSLREEPWLHRRIDVAYNGWWMCLFPREAVEKVGMPLPMFIKWDDAEYGLRAGEMGFPTATLPGAGVWHMPWTDKDDTADWTVYFHLRNKLVAMALHSPQNITTTVLKQAAKDAARRLFSMQYSAIAIEQKAINDFLAGPDHFFNLLPSALSEVQAIRREYDDAKFKPSLQDYPRPMLDMGAAEPLLRPPVHPAKIAVRAAQALVHNVKPPNPDTHERPQLNVPADRALWFVLGNFDSATVSSPDGASVAFRKRDPEAFRKLAREVVANYRRLIKEFPRMKEEYRAALPRMSSVEAWRKLYESAS</sequence>
<dbReference type="EMBL" id="PVNH01000005">
    <property type="protein sequence ID" value="PRX47919.1"/>
    <property type="molecule type" value="Genomic_DNA"/>
</dbReference>
<comment type="caution">
    <text evidence="7">The sequence shown here is derived from an EMBL/GenBank/DDBJ whole genome shotgun (WGS) entry which is preliminary data.</text>
</comment>
<organism evidence="7 8">
    <name type="scientific">Prauserella shujinwangii</name>
    <dbReference type="NCBI Taxonomy" id="1453103"/>
    <lineage>
        <taxon>Bacteria</taxon>
        <taxon>Bacillati</taxon>
        <taxon>Actinomycetota</taxon>
        <taxon>Actinomycetes</taxon>
        <taxon>Pseudonocardiales</taxon>
        <taxon>Pseudonocardiaceae</taxon>
        <taxon>Prauserella</taxon>
    </lineage>
</organism>
<dbReference type="Pfam" id="PF13641">
    <property type="entry name" value="Glyco_tranf_2_3"/>
    <property type="match status" value="1"/>
</dbReference>
<dbReference type="Pfam" id="PF19320">
    <property type="entry name" value="GlfT2_domain3"/>
    <property type="match status" value="1"/>
</dbReference>
<dbReference type="Gene3D" id="3.90.550.60">
    <property type="match status" value="1"/>
</dbReference>
<dbReference type="InterPro" id="IPR045699">
    <property type="entry name" value="GlfT2_C"/>
</dbReference>
<evidence type="ECO:0000256" key="3">
    <source>
        <dbReference type="ARBA" id="ARBA00022676"/>
    </source>
</evidence>
<evidence type="ECO:0000313" key="8">
    <source>
        <dbReference type="Proteomes" id="UP000238362"/>
    </source>
</evidence>
<accession>A0A2T0LVX6</accession>
<evidence type="ECO:0000259" key="6">
    <source>
        <dbReference type="Pfam" id="PF19320"/>
    </source>
</evidence>
<dbReference type="AlphaFoldDB" id="A0A2T0LVX6"/>
<dbReference type="InterPro" id="IPR040492">
    <property type="entry name" value="GlfT2_N"/>
</dbReference>
<evidence type="ECO:0000256" key="1">
    <source>
        <dbReference type="ARBA" id="ARBA00004776"/>
    </source>
</evidence>
<feature type="domain" description="Galactofuranosyltransferase-2 C-terminal" evidence="6">
    <location>
        <begin position="464"/>
        <end position="659"/>
    </location>
</feature>
<keyword evidence="8" id="KW-1185">Reference proteome</keyword>
<dbReference type="Pfam" id="PF17994">
    <property type="entry name" value="Glft2_N"/>
    <property type="match status" value="1"/>
</dbReference>
<evidence type="ECO:0000256" key="4">
    <source>
        <dbReference type="ARBA" id="ARBA00022679"/>
    </source>
</evidence>
<evidence type="ECO:0000313" key="7">
    <source>
        <dbReference type="EMBL" id="PRX47919.1"/>
    </source>
</evidence>
<reference evidence="7 8" key="1">
    <citation type="submission" date="2018-03" db="EMBL/GenBank/DDBJ databases">
        <title>Genomic Encyclopedia of Type Strains, Phase III (KMG-III): the genomes of soil and plant-associated and newly described type strains.</title>
        <authorList>
            <person name="Whitman W."/>
        </authorList>
    </citation>
    <scope>NUCLEOTIDE SEQUENCE [LARGE SCALE GENOMIC DNA]</scope>
    <source>
        <strain evidence="7 8">CGMCC 4.7125</strain>
    </source>
</reference>
<feature type="domain" description="Galactofuranosyltransferase GlfT2 N-terminal" evidence="5">
    <location>
        <begin position="46"/>
        <end position="188"/>
    </location>
</feature>
<name>A0A2T0LVX6_9PSEU</name>